<accession>A0A4U8URA2</accession>
<keyword evidence="2" id="KW-1185">Reference proteome</keyword>
<sequence>MFRLEAISCVSSANLSRSHFCAATTGLGMTGFQRTSRRLKSVGIYKKTVCNLDTPLIRHVIAVKSSFYTFPAVSVRPFTDPFPLCSVPSAASL</sequence>
<dbReference type="AlphaFoldDB" id="A0A4U8URA2"/>
<proteinExistence type="predicted"/>
<gene>
    <name evidence="1" type="ORF">L596_002515</name>
</gene>
<dbReference type="EMBL" id="AZBU02000001">
    <property type="protein sequence ID" value="TMS35035.1"/>
    <property type="molecule type" value="Genomic_DNA"/>
</dbReference>
<evidence type="ECO:0000313" key="2">
    <source>
        <dbReference type="Proteomes" id="UP000298663"/>
    </source>
</evidence>
<reference evidence="1 2" key="2">
    <citation type="journal article" date="2019" name="G3 (Bethesda)">
        <title>Hybrid Assembly of the Genome of the Entomopathogenic Nematode Steinernema carpocapsae Identifies the X-Chromosome.</title>
        <authorList>
            <person name="Serra L."/>
            <person name="Macchietto M."/>
            <person name="Macias-Munoz A."/>
            <person name="McGill C.J."/>
            <person name="Rodriguez I.M."/>
            <person name="Rodriguez B."/>
            <person name="Murad R."/>
            <person name="Mortazavi A."/>
        </authorList>
    </citation>
    <scope>NUCLEOTIDE SEQUENCE [LARGE SCALE GENOMIC DNA]</scope>
    <source>
        <strain evidence="1 2">ALL</strain>
    </source>
</reference>
<evidence type="ECO:0000313" key="1">
    <source>
        <dbReference type="EMBL" id="TMS35035.1"/>
    </source>
</evidence>
<dbReference type="EMBL" id="CM016762">
    <property type="protein sequence ID" value="TMS35035.1"/>
    <property type="molecule type" value="Genomic_DNA"/>
</dbReference>
<protein>
    <submittedName>
        <fullName evidence="1">Uncharacterized protein</fullName>
    </submittedName>
</protein>
<reference evidence="1 2" key="1">
    <citation type="journal article" date="2015" name="Genome Biol.">
        <title>Comparative genomics of Steinernema reveals deeply conserved gene regulatory networks.</title>
        <authorList>
            <person name="Dillman A.R."/>
            <person name="Macchietto M."/>
            <person name="Porter C.F."/>
            <person name="Rogers A."/>
            <person name="Williams B."/>
            <person name="Antoshechkin I."/>
            <person name="Lee M.M."/>
            <person name="Goodwin Z."/>
            <person name="Lu X."/>
            <person name="Lewis E.E."/>
            <person name="Goodrich-Blair H."/>
            <person name="Stock S.P."/>
            <person name="Adams B.J."/>
            <person name="Sternberg P.W."/>
            <person name="Mortazavi A."/>
        </authorList>
    </citation>
    <scope>NUCLEOTIDE SEQUENCE [LARGE SCALE GENOMIC DNA]</scope>
    <source>
        <strain evidence="1 2">ALL</strain>
    </source>
</reference>
<organism evidence="1 2">
    <name type="scientific">Steinernema carpocapsae</name>
    <name type="common">Entomopathogenic nematode</name>
    <dbReference type="NCBI Taxonomy" id="34508"/>
    <lineage>
        <taxon>Eukaryota</taxon>
        <taxon>Metazoa</taxon>
        <taxon>Ecdysozoa</taxon>
        <taxon>Nematoda</taxon>
        <taxon>Chromadorea</taxon>
        <taxon>Rhabditida</taxon>
        <taxon>Tylenchina</taxon>
        <taxon>Panagrolaimomorpha</taxon>
        <taxon>Strongyloidoidea</taxon>
        <taxon>Steinernematidae</taxon>
        <taxon>Steinernema</taxon>
    </lineage>
</organism>
<dbReference type="Proteomes" id="UP000298663">
    <property type="component" value="Chromosome X"/>
</dbReference>
<comment type="caution">
    <text evidence="1">The sequence shown here is derived from an EMBL/GenBank/DDBJ whole genome shotgun (WGS) entry which is preliminary data.</text>
</comment>
<name>A0A4U8URA2_STECR</name>